<reference evidence="1" key="1">
    <citation type="submission" date="2021-03" db="EMBL/GenBank/DDBJ databases">
        <title>Whole genome shotgun sequence of Actinoplanes consettensis NBRC 14913.</title>
        <authorList>
            <person name="Komaki H."/>
            <person name="Tamura T."/>
        </authorList>
    </citation>
    <scope>NUCLEOTIDE SEQUENCE</scope>
    <source>
        <strain evidence="1">NBRC 14913</strain>
    </source>
</reference>
<evidence type="ECO:0000313" key="2">
    <source>
        <dbReference type="Proteomes" id="UP000680865"/>
    </source>
</evidence>
<dbReference type="EMBL" id="BOQP01000013">
    <property type="protein sequence ID" value="GIM72594.1"/>
    <property type="molecule type" value="Genomic_DNA"/>
</dbReference>
<dbReference type="Gene3D" id="3.40.50.450">
    <property type="match status" value="1"/>
</dbReference>
<accession>A0A919VNC1</accession>
<dbReference type="Proteomes" id="UP000680865">
    <property type="component" value="Unassembled WGS sequence"/>
</dbReference>
<dbReference type="AlphaFoldDB" id="A0A919VNC1"/>
<organism evidence="1 2">
    <name type="scientific">Winogradskya consettensis</name>
    <dbReference type="NCBI Taxonomy" id="113560"/>
    <lineage>
        <taxon>Bacteria</taxon>
        <taxon>Bacillati</taxon>
        <taxon>Actinomycetota</taxon>
        <taxon>Actinomycetes</taxon>
        <taxon>Micromonosporales</taxon>
        <taxon>Micromonosporaceae</taxon>
        <taxon>Winogradskya</taxon>
    </lineage>
</organism>
<name>A0A919VNC1_9ACTN</name>
<dbReference type="SUPFAM" id="SSF48452">
    <property type="entry name" value="TPR-like"/>
    <property type="match status" value="1"/>
</dbReference>
<gene>
    <name evidence="1" type="ORF">Aco04nite_31080</name>
</gene>
<keyword evidence="2" id="KW-1185">Reference proteome</keyword>
<dbReference type="Gene3D" id="1.25.40.10">
    <property type="entry name" value="Tetratricopeptide repeat domain"/>
    <property type="match status" value="1"/>
</dbReference>
<dbReference type="SUPFAM" id="SSF52309">
    <property type="entry name" value="N-(deoxy)ribosyltransferase-like"/>
    <property type="match status" value="1"/>
</dbReference>
<sequence>MKTVFVLMPFDENFDDVFHIIKDSGRQSNEETGLEIKVYRADEIAEPGRISFQVLEAIREADLIIADLTGSNPNVMYELGYAHAAEKDVVILNQEVNDSPFDVKDFRQITYDRTKMLRDCRPRLVTAINSVIGKAGDAKTFIADNDGQVERFTEFSVVRRPGSVLVADIQAIHVKLQVSRKISHDKAEIRSLGITLRKLIDTVTIVGRVDEGDSRNTAGSIGNCAVELEQAGEEELAHEIFTRAINLFPDFEGLRIQYSDFLSDQGKDEEAWKELERAKSINPADRRISRLAMKIRSRSAGNREQDAEILHDLRDGFEADPSDQATLVAYLVALDAAGIVQSEEFERVCKIWSERPGQDGYMADRALADFLAKHDPLRAQKIYEGLLARTPALPDSDRHAVLHNLATILSDTDQDQAIRYWTLAYKMNRTDAVVTASFSQRLAQWGKLDLASRVVNGEQI</sequence>
<evidence type="ECO:0008006" key="3">
    <source>
        <dbReference type="Google" id="ProtNLM"/>
    </source>
</evidence>
<protein>
    <recommendedName>
        <fullName evidence="3">DUF4071 domain-containing protein</fullName>
    </recommendedName>
</protein>
<evidence type="ECO:0000313" key="1">
    <source>
        <dbReference type="EMBL" id="GIM72594.1"/>
    </source>
</evidence>
<comment type="caution">
    <text evidence="1">The sequence shown here is derived from an EMBL/GenBank/DDBJ whole genome shotgun (WGS) entry which is preliminary data.</text>
</comment>
<dbReference type="InterPro" id="IPR011990">
    <property type="entry name" value="TPR-like_helical_dom_sf"/>
</dbReference>
<dbReference type="RefSeq" id="WP_212997909.1">
    <property type="nucleotide sequence ID" value="NZ_BAAATW010000019.1"/>
</dbReference>
<proteinExistence type="predicted"/>